<dbReference type="Pfam" id="PF06912">
    <property type="entry name" value="DUF1275"/>
    <property type="match status" value="1"/>
</dbReference>
<protein>
    <submittedName>
        <fullName evidence="2">YoaK family protein</fullName>
    </submittedName>
</protein>
<name>A0ABP3CAE0_9MICO</name>
<keyword evidence="3" id="KW-1185">Reference proteome</keyword>
<dbReference type="PANTHER" id="PTHR37314:SF4">
    <property type="entry name" value="UPF0700 TRANSMEMBRANE PROTEIN YOAK"/>
    <property type="match status" value="1"/>
</dbReference>
<feature type="transmembrane region" description="Helical" evidence="1">
    <location>
        <begin position="103"/>
        <end position="122"/>
    </location>
</feature>
<dbReference type="InterPro" id="IPR010699">
    <property type="entry name" value="DUF1275"/>
</dbReference>
<keyword evidence="1" id="KW-0472">Membrane</keyword>
<gene>
    <name evidence="2" type="ORF">NCCP602_27460</name>
</gene>
<evidence type="ECO:0000256" key="1">
    <source>
        <dbReference type="SAM" id="Phobius"/>
    </source>
</evidence>
<sequence>MYTTDTTHPTFERGAMNRRLDLAMLLVLTFSTGMVDAIGYLGFDKIFTANMTGNVVILGMALTGADDLPVLRPTLALVFFMVGAAFSGRILGRRGEDWHHRTTTIFTLVAIGCAGLAVYVGVVPDPEVGITGTIFTSALSTLMGAQAAAARKMKIADVTTVVVTSTIVGLASDSRLAGGDSTNWARRGLAVGLILVGALAGAASLLINQWIGIAIVSVIIAVAAYIGHRGMHRRTRTEAAAESPADATV</sequence>
<dbReference type="RefSeq" id="WP_339393498.1">
    <property type="nucleotide sequence ID" value="NZ_BAAAAF010000012.1"/>
</dbReference>
<feature type="transmembrane region" description="Helical" evidence="1">
    <location>
        <begin position="128"/>
        <end position="145"/>
    </location>
</feature>
<evidence type="ECO:0000313" key="3">
    <source>
        <dbReference type="Proteomes" id="UP001498238"/>
    </source>
</evidence>
<comment type="caution">
    <text evidence="2">The sequence shown here is derived from an EMBL/GenBank/DDBJ whole genome shotgun (WGS) entry which is preliminary data.</text>
</comment>
<keyword evidence="1" id="KW-1133">Transmembrane helix</keyword>
<reference evidence="2 3" key="1">
    <citation type="submission" date="2024-01" db="EMBL/GenBank/DDBJ databases">
        <title>Characterization of antibiotic resistant novel bacterial strains and their environmental applications.</title>
        <authorList>
            <person name="Manzoor S."/>
            <person name="Abbas S."/>
            <person name="Arshad M."/>
            <person name="Ahmed I."/>
        </authorList>
    </citation>
    <scope>NUCLEOTIDE SEQUENCE [LARGE SCALE GENOMIC DNA]</scope>
    <source>
        <strain evidence="2 3">NCCP-602</strain>
    </source>
</reference>
<feature type="transmembrane region" description="Helical" evidence="1">
    <location>
        <begin position="70"/>
        <end position="91"/>
    </location>
</feature>
<keyword evidence="1" id="KW-0812">Transmembrane</keyword>
<dbReference type="Proteomes" id="UP001498238">
    <property type="component" value="Unassembled WGS sequence"/>
</dbReference>
<dbReference type="PANTHER" id="PTHR37314">
    <property type="entry name" value="SLR0142 PROTEIN"/>
    <property type="match status" value="1"/>
</dbReference>
<evidence type="ECO:0000313" key="2">
    <source>
        <dbReference type="EMBL" id="GAA0036785.1"/>
    </source>
</evidence>
<feature type="transmembrane region" description="Helical" evidence="1">
    <location>
        <begin position="209"/>
        <end position="227"/>
    </location>
</feature>
<accession>A0ABP3CAE0</accession>
<feature type="transmembrane region" description="Helical" evidence="1">
    <location>
        <begin position="22"/>
        <end position="43"/>
    </location>
</feature>
<dbReference type="EMBL" id="BAAAAF010000012">
    <property type="protein sequence ID" value="GAA0036785.1"/>
    <property type="molecule type" value="Genomic_DNA"/>
</dbReference>
<proteinExistence type="predicted"/>
<feature type="transmembrane region" description="Helical" evidence="1">
    <location>
        <begin position="184"/>
        <end position="203"/>
    </location>
</feature>
<organism evidence="2 3">
    <name type="scientific">Brevibacterium metallidurans</name>
    <dbReference type="NCBI Taxonomy" id="1482676"/>
    <lineage>
        <taxon>Bacteria</taxon>
        <taxon>Bacillati</taxon>
        <taxon>Actinomycetota</taxon>
        <taxon>Actinomycetes</taxon>
        <taxon>Micrococcales</taxon>
        <taxon>Brevibacteriaceae</taxon>
        <taxon>Brevibacterium</taxon>
    </lineage>
</organism>